<feature type="transmembrane region" description="Helical" evidence="6">
    <location>
        <begin position="139"/>
        <end position="155"/>
    </location>
</feature>
<dbReference type="InterPro" id="IPR037185">
    <property type="entry name" value="EmrE-like"/>
</dbReference>
<feature type="domain" description="EamA" evidence="7">
    <location>
        <begin position="16"/>
        <end position="153"/>
    </location>
</feature>
<name>A0ABW5KFJ5_9SPHI</name>
<evidence type="ECO:0000256" key="3">
    <source>
        <dbReference type="ARBA" id="ARBA00022692"/>
    </source>
</evidence>
<comment type="subcellular location">
    <subcellularLocation>
        <location evidence="1">Membrane</location>
        <topology evidence="1">Multi-pass membrane protein</topology>
    </subcellularLocation>
</comment>
<keyword evidence="9" id="KW-1185">Reference proteome</keyword>
<organism evidence="8 9">
    <name type="scientific">Sphingobacterium suaedae</name>
    <dbReference type="NCBI Taxonomy" id="1686402"/>
    <lineage>
        <taxon>Bacteria</taxon>
        <taxon>Pseudomonadati</taxon>
        <taxon>Bacteroidota</taxon>
        <taxon>Sphingobacteriia</taxon>
        <taxon>Sphingobacteriales</taxon>
        <taxon>Sphingobacteriaceae</taxon>
        <taxon>Sphingobacterium</taxon>
    </lineage>
</organism>
<feature type="transmembrane region" description="Helical" evidence="6">
    <location>
        <begin position="167"/>
        <end position="184"/>
    </location>
</feature>
<feature type="domain" description="EamA" evidence="7">
    <location>
        <begin position="168"/>
        <end position="299"/>
    </location>
</feature>
<feature type="transmembrane region" description="Helical" evidence="6">
    <location>
        <begin position="226"/>
        <end position="246"/>
    </location>
</feature>
<evidence type="ECO:0000313" key="9">
    <source>
        <dbReference type="Proteomes" id="UP001597545"/>
    </source>
</evidence>
<accession>A0ABW5KFJ5</accession>
<dbReference type="InterPro" id="IPR000620">
    <property type="entry name" value="EamA_dom"/>
</dbReference>
<feature type="transmembrane region" description="Helical" evidence="6">
    <location>
        <begin position="81"/>
        <end position="102"/>
    </location>
</feature>
<dbReference type="Pfam" id="PF00892">
    <property type="entry name" value="EamA"/>
    <property type="match status" value="2"/>
</dbReference>
<evidence type="ECO:0000259" key="7">
    <source>
        <dbReference type="Pfam" id="PF00892"/>
    </source>
</evidence>
<protein>
    <submittedName>
        <fullName evidence="8">DMT family transporter</fullName>
    </submittedName>
</protein>
<dbReference type="EMBL" id="JBHULR010000003">
    <property type="protein sequence ID" value="MFD2547781.1"/>
    <property type="molecule type" value="Genomic_DNA"/>
</dbReference>
<evidence type="ECO:0000256" key="1">
    <source>
        <dbReference type="ARBA" id="ARBA00004141"/>
    </source>
</evidence>
<gene>
    <name evidence="8" type="ORF">ACFSR5_09010</name>
</gene>
<dbReference type="Proteomes" id="UP001597545">
    <property type="component" value="Unassembled WGS sequence"/>
</dbReference>
<dbReference type="SUPFAM" id="SSF103481">
    <property type="entry name" value="Multidrug resistance efflux transporter EmrE"/>
    <property type="match status" value="2"/>
</dbReference>
<sequence>MQTITRSILQQKNSKHILMALLAAVLWGISGTVGQYLFQEKRVDVEWLISVRLLAAGGLLLVLSVAQGEQVLSIWKNKKDCILLLSFSVLGMVAVQYTYFAAIKYSNAATATVLQYIGPVLIVVYMAISKKRMPSVKEFVALILAMLGTFLLVTHGNPKELSLSPEAFLLGISSAIALAVYTLLPARLLVTHSPALVVGWGMLIGGIVFSPIRSPWDVSGIWDTNTYAALGYIILLGTLIPFYCYLKAVQMIGGEKASLLASAEPLSAMVIGVFWLQIVFTGLDYLGSLCIVSTIFILSYSSKS</sequence>
<keyword evidence="3 6" id="KW-0812">Transmembrane</keyword>
<keyword evidence="5 6" id="KW-0472">Membrane</keyword>
<keyword evidence="4 6" id="KW-1133">Transmembrane helix</keyword>
<feature type="transmembrane region" description="Helical" evidence="6">
    <location>
        <begin position="16"/>
        <end position="37"/>
    </location>
</feature>
<comment type="similarity">
    <text evidence="2">Belongs to the EamA transporter family.</text>
</comment>
<dbReference type="InterPro" id="IPR050638">
    <property type="entry name" value="AA-Vitamin_Transporters"/>
</dbReference>
<dbReference type="RefSeq" id="WP_380902865.1">
    <property type="nucleotide sequence ID" value="NZ_JBHUEG010000007.1"/>
</dbReference>
<dbReference type="PANTHER" id="PTHR32322:SF2">
    <property type="entry name" value="EAMA DOMAIN-CONTAINING PROTEIN"/>
    <property type="match status" value="1"/>
</dbReference>
<feature type="transmembrane region" description="Helical" evidence="6">
    <location>
        <begin position="258"/>
        <end position="279"/>
    </location>
</feature>
<evidence type="ECO:0000256" key="2">
    <source>
        <dbReference type="ARBA" id="ARBA00007362"/>
    </source>
</evidence>
<comment type="caution">
    <text evidence="8">The sequence shown here is derived from an EMBL/GenBank/DDBJ whole genome shotgun (WGS) entry which is preliminary data.</text>
</comment>
<reference evidence="9" key="1">
    <citation type="journal article" date="2019" name="Int. J. Syst. Evol. Microbiol.">
        <title>The Global Catalogue of Microorganisms (GCM) 10K type strain sequencing project: providing services to taxonomists for standard genome sequencing and annotation.</title>
        <authorList>
            <consortium name="The Broad Institute Genomics Platform"/>
            <consortium name="The Broad Institute Genome Sequencing Center for Infectious Disease"/>
            <person name="Wu L."/>
            <person name="Ma J."/>
        </authorList>
    </citation>
    <scope>NUCLEOTIDE SEQUENCE [LARGE SCALE GENOMIC DNA]</scope>
    <source>
        <strain evidence="9">KCTC 42662</strain>
    </source>
</reference>
<proteinExistence type="inferred from homology"/>
<feature type="transmembrane region" description="Helical" evidence="6">
    <location>
        <begin position="108"/>
        <end position="127"/>
    </location>
</feature>
<feature type="transmembrane region" description="Helical" evidence="6">
    <location>
        <begin position="285"/>
        <end position="302"/>
    </location>
</feature>
<feature type="transmembrane region" description="Helical" evidence="6">
    <location>
        <begin position="196"/>
        <end position="214"/>
    </location>
</feature>
<feature type="transmembrane region" description="Helical" evidence="6">
    <location>
        <begin position="49"/>
        <end position="69"/>
    </location>
</feature>
<evidence type="ECO:0000313" key="8">
    <source>
        <dbReference type="EMBL" id="MFD2547781.1"/>
    </source>
</evidence>
<evidence type="ECO:0000256" key="5">
    <source>
        <dbReference type="ARBA" id="ARBA00023136"/>
    </source>
</evidence>
<evidence type="ECO:0000256" key="6">
    <source>
        <dbReference type="SAM" id="Phobius"/>
    </source>
</evidence>
<dbReference type="PANTHER" id="PTHR32322">
    <property type="entry name" value="INNER MEMBRANE TRANSPORTER"/>
    <property type="match status" value="1"/>
</dbReference>
<evidence type="ECO:0000256" key="4">
    <source>
        <dbReference type="ARBA" id="ARBA00022989"/>
    </source>
</evidence>